<dbReference type="Pfam" id="PF05685">
    <property type="entry name" value="Uma2"/>
    <property type="match status" value="1"/>
</dbReference>
<evidence type="ECO:0000313" key="5">
    <source>
        <dbReference type="Proteomes" id="UP000280307"/>
    </source>
</evidence>
<proteinExistence type="predicted"/>
<organism evidence="4 5">
    <name type="scientific">Candidatus Viridilinea halotolerans</name>
    <dbReference type="NCBI Taxonomy" id="2491704"/>
    <lineage>
        <taxon>Bacteria</taxon>
        <taxon>Bacillati</taxon>
        <taxon>Chloroflexota</taxon>
        <taxon>Chloroflexia</taxon>
        <taxon>Chloroflexales</taxon>
        <taxon>Chloroflexineae</taxon>
        <taxon>Oscillochloridaceae</taxon>
        <taxon>Candidatus Viridilinea</taxon>
    </lineage>
</organism>
<dbReference type="Proteomes" id="UP000280307">
    <property type="component" value="Unassembled WGS sequence"/>
</dbReference>
<dbReference type="CDD" id="cd06260">
    <property type="entry name" value="DUF820-like"/>
    <property type="match status" value="1"/>
</dbReference>
<evidence type="ECO:0000259" key="3">
    <source>
        <dbReference type="Pfam" id="PF05685"/>
    </source>
</evidence>
<dbReference type="InterPro" id="IPR008538">
    <property type="entry name" value="Uma2"/>
</dbReference>
<dbReference type="Gene3D" id="3.90.1570.10">
    <property type="entry name" value="tt1808, chain A"/>
    <property type="match status" value="1"/>
</dbReference>
<feature type="region of interest" description="Disordered" evidence="2">
    <location>
        <begin position="1"/>
        <end position="35"/>
    </location>
</feature>
<feature type="compositionally biased region" description="Low complexity" evidence="2">
    <location>
        <begin position="8"/>
        <end position="35"/>
    </location>
</feature>
<keyword evidence="4" id="KW-0540">Nuclease</keyword>
<name>A0A426U8K9_9CHLR</name>
<evidence type="ECO:0000313" key="4">
    <source>
        <dbReference type="EMBL" id="RRR76640.1"/>
    </source>
</evidence>
<feature type="coiled-coil region" evidence="1">
    <location>
        <begin position="295"/>
        <end position="322"/>
    </location>
</feature>
<dbReference type="SUPFAM" id="SSF52980">
    <property type="entry name" value="Restriction endonuclease-like"/>
    <property type="match status" value="1"/>
</dbReference>
<protein>
    <submittedName>
        <fullName evidence="4">Uma2 family endonuclease</fullName>
    </submittedName>
</protein>
<gene>
    <name evidence="4" type="ORF">EI684_02600</name>
</gene>
<keyword evidence="4" id="KW-0378">Hydrolase</keyword>
<dbReference type="InterPro" id="IPR011335">
    <property type="entry name" value="Restrct_endonuc-II-like"/>
</dbReference>
<dbReference type="AlphaFoldDB" id="A0A426U8K9"/>
<dbReference type="PANTHER" id="PTHR33352:SF2">
    <property type="entry name" value="SLL0995 PROTEIN"/>
    <property type="match status" value="1"/>
</dbReference>
<comment type="caution">
    <text evidence="4">The sequence shown here is derived from an EMBL/GenBank/DDBJ whole genome shotgun (WGS) entry which is preliminary data.</text>
</comment>
<dbReference type="EMBL" id="RSAS01000107">
    <property type="protein sequence ID" value="RRR76640.1"/>
    <property type="molecule type" value="Genomic_DNA"/>
</dbReference>
<dbReference type="InterPro" id="IPR012296">
    <property type="entry name" value="Nuclease_put_TT1808"/>
</dbReference>
<dbReference type="PANTHER" id="PTHR33352">
    <property type="entry name" value="SLR1095 PROTEIN"/>
    <property type="match status" value="1"/>
</dbReference>
<evidence type="ECO:0000256" key="2">
    <source>
        <dbReference type="SAM" id="MobiDB-lite"/>
    </source>
</evidence>
<dbReference type="GO" id="GO:0004519">
    <property type="term" value="F:endonuclease activity"/>
    <property type="evidence" value="ECO:0007669"/>
    <property type="project" value="UniProtKB-KW"/>
</dbReference>
<keyword evidence="1" id="KW-0175">Coiled coil</keyword>
<sequence length="325" mass="35815">MPTPWPKSPSCHPSFGPSSGPSCPSSPSGLPSGLPGCNPPGRGLVYCQHRNKEQRVEATSEVVLTPAAPFVTEAFDSDDPFRYGWRYVRVEQPDGSVLLRQDPLMLADVLHPQEGDQVTHSDAHQRRRRYLCDVFEAQLAHDPSAVVLDDVRIAWDVPELKPHGPDITVVIGVRQRQNWSTFDVAREGARPALIIEITSPETASIDRSNKLEEYDIAGVPLYIIVDTVTLRKQPTLRLLGYTQSGNGYQGLAPNEHGWLWLAPVQVWIGIFANELVCYNAARTPLGDYRALAVALAEAQAAQHAAEARADAAEAKLRELEAKLRH</sequence>
<accession>A0A426U8K9</accession>
<feature type="domain" description="Putative restriction endonuclease" evidence="3">
    <location>
        <begin position="121"/>
        <end position="262"/>
    </location>
</feature>
<keyword evidence="4" id="KW-0255">Endonuclease</keyword>
<reference evidence="4 5" key="1">
    <citation type="submission" date="2018-12" db="EMBL/GenBank/DDBJ databases">
        <title>Genome Sequence of Candidatus Viridilinea halotolerans isolated from saline sulfide-rich spring.</title>
        <authorList>
            <person name="Grouzdev D.S."/>
            <person name="Burganskaya E.I."/>
            <person name="Krutkina M.S."/>
            <person name="Sukhacheva M.V."/>
            <person name="Gorlenko V.M."/>
        </authorList>
    </citation>
    <scope>NUCLEOTIDE SEQUENCE [LARGE SCALE GENOMIC DNA]</scope>
    <source>
        <strain evidence="4">Chok-6</strain>
    </source>
</reference>
<evidence type="ECO:0000256" key="1">
    <source>
        <dbReference type="SAM" id="Coils"/>
    </source>
</evidence>